<dbReference type="AlphaFoldDB" id="A0AAV5FG47"/>
<comment type="caution">
    <text evidence="2">The sequence shown here is derived from an EMBL/GenBank/DDBJ whole genome shotgun (WGS) entry which is preliminary data.</text>
</comment>
<organism evidence="2 3">
    <name type="scientific">Eleusine coracana subsp. coracana</name>
    <dbReference type="NCBI Taxonomy" id="191504"/>
    <lineage>
        <taxon>Eukaryota</taxon>
        <taxon>Viridiplantae</taxon>
        <taxon>Streptophyta</taxon>
        <taxon>Embryophyta</taxon>
        <taxon>Tracheophyta</taxon>
        <taxon>Spermatophyta</taxon>
        <taxon>Magnoliopsida</taxon>
        <taxon>Liliopsida</taxon>
        <taxon>Poales</taxon>
        <taxon>Poaceae</taxon>
        <taxon>PACMAD clade</taxon>
        <taxon>Chloridoideae</taxon>
        <taxon>Cynodonteae</taxon>
        <taxon>Eleusininae</taxon>
        <taxon>Eleusine</taxon>
    </lineage>
</organism>
<feature type="compositionally biased region" description="Basic and acidic residues" evidence="1">
    <location>
        <begin position="30"/>
        <end position="55"/>
    </location>
</feature>
<reference evidence="2" key="1">
    <citation type="journal article" date="2018" name="DNA Res.">
        <title>Multiple hybrid de novo genome assembly of finger millet, an orphan allotetraploid crop.</title>
        <authorList>
            <person name="Hatakeyama M."/>
            <person name="Aluri S."/>
            <person name="Balachadran M.T."/>
            <person name="Sivarajan S.R."/>
            <person name="Patrignani A."/>
            <person name="Gruter S."/>
            <person name="Poveda L."/>
            <person name="Shimizu-Inatsugi R."/>
            <person name="Baeten J."/>
            <person name="Francoijs K.J."/>
            <person name="Nataraja K.N."/>
            <person name="Reddy Y.A.N."/>
            <person name="Phadnis S."/>
            <person name="Ravikumar R.L."/>
            <person name="Schlapbach R."/>
            <person name="Sreeman S.M."/>
            <person name="Shimizu K.K."/>
        </authorList>
    </citation>
    <scope>NUCLEOTIDE SEQUENCE</scope>
</reference>
<sequence>MRTLEAANPVCVAMAIPFPDRLWKVLEGGGGEREDGERGRREASGRGKFRCEKGGLDTSQTQRFREVG</sequence>
<evidence type="ECO:0000313" key="3">
    <source>
        <dbReference type="Proteomes" id="UP001054889"/>
    </source>
</evidence>
<proteinExistence type="predicted"/>
<feature type="region of interest" description="Disordered" evidence="1">
    <location>
        <begin position="28"/>
        <end position="68"/>
    </location>
</feature>
<gene>
    <name evidence="2" type="primary">gb22258</name>
    <name evidence="2" type="ORF">PR202_gb22258</name>
</gene>
<evidence type="ECO:0000256" key="1">
    <source>
        <dbReference type="SAM" id="MobiDB-lite"/>
    </source>
</evidence>
<reference evidence="2" key="2">
    <citation type="submission" date="2021-12" db="EMBL/GenBank/DDBJ databases">
        <title>Resequencing data analysis of finger millet.</title>
        <authorList>
            <person name="Hatakeyama M."/>
            <person name="Aluri S."/>
            <person name="Balachadran M.T."/>
            <person name="Sivarajan S.R."/>
            <person name="Poveda L."/>
            <person name="Shimizu-Inatsugi R."/>
            <person name="Schlapbach R."/>
            <person name="Sreeman S.M."/>
            <person name="Shimizu K.K."/>
        </authorList>
    </citation>
    <scope>NUCLEOTIDE SEQUENCE</scope>
</reference>
<name>A0AAV5FG47_ELECO</name>
<accession>A0AAV5FG47</accession>
<dbReference type="Proteomes" id="UP001054889">
    <property type="component" value="Unassembled WGS sequence"/>
</dbReference>
<keyword evidence="3" id="KW-1185">Reference proteome</keyword>
<dbReference type="EMBL" id="BQKI01000085">
    <property type="protein sequence ID" value="GJN33637.1"/>
    <property type="molecule type" value="Genomic_DNA"/>
</dbReference>
<evidence type="ECO:0000313" key="2">
    <source>
        <dbReference type="EMBL" id="GJN33637.1"/>
    </source>
</evidence>
<protein>
    <submittedName>
        <fullName evidence="2">Uncharacterized protein</fullName>
    </submittedName>
</protein>